<dbReference type="GO" id="GO:0016020">
    <property type="term" value="C:membrane"/>
    <property type="evidence" value="ECO:0007669"/>
    <property type="project" value="UniProtKB-SubCell"/>
</dbReference>
<dbReference type="STRING" id="857566.A0A1E3PG73"/>
<evidence type="ECO:0000313" key="10">
    <source>
        <dbReference type="Proteomes" id="UP000095009"/>
    </source>
</evidence>
<feature type="compositionally biased region" description="Polar residues" evidence="5">
    <location>
        <begin position="29"/>
        <end position="39"/>
    </location>
</feature>
<dbReference type="EMBL" id="KV454412">
    <property type="protein sequence ID" value="ODQ64214.1"/>
    <property type="molecule type" value="Genomic_DNA"/>
</dbReference>
<feature type="transmembrane region" description="Helical" evidence="6">
    <location>
        <begin position="611"/>
        <end position="633"/>
    </location>
</feature>
<keyword evidence="4 6" id="KW-0472">Membrane</keyword>
<proteinExistence type="predicted"/>
<evidence type="ECO:0000256" key="4">
    <source>
        <dbReference type="ARBA" id="ARBA00023136"/>
    </source>
</evidence>
<feature type="transmembrane region" description="Helical" evidence="6">
    <location>
        <begin position="264"/>
        <end position="284"/>
    </location>
</feature>
<comment type="subcellular location">
    <subcellularLocation>
        <location evidence="1">Membrane</location>
        <topology evidence="1">Multi-pass membrane protein</topology>
    </subcellularLocation>
</comment>
<evidence type="ECO:0000256" key="3">
    <source>
        <dbReference type="ARBA" id="ARBA00022989"/>
    </source>
</evidence>
<evidence type="ECO:0000256" key="2">
    <source>
        <dbReference type="ARBA" id="ARBA00022692"/>
    </source>
</evidence>
<protein>
    <submittedName>
        <fullName evidence="9">DUF590-domain-containing protein</fullName>
    </submittedName>
</protein>
<evidence type="ECO:0000313" key="9">
    <source>
        <dbReference type="EMBL" id="ODQ64214.1"/>
    </source>
</evidence>
<evidence type="ECO:0000259" key="8">
    <source>
        <dbReference type="Pfam" id="PF20877"/>
    </source>
</evidence>
<dbReference type="AlphaFoldDB" id="A0A1E3PG73"/>
<gene>
    <name evidence="9" type="ORF">NADFUDRAFT_83772</name>
</gene>
<sequence length="748" mass="84726">MEKLAEVTTPDISMKYAKETLGNFDEAENATTSGAQLTSPGAPVHSPLAATSRVATEKSKSGIDTKNLPLQDMGIDYSMVLNTEEPSKVEKLIKALTDNGLFATIRAGPKPGQLLVFVRASNKRLTEELVSSSYQDWLYGISSLDPADPSFQARGIDDLSSAERLRLVYNIISATPADSGAGITPGYGVWKFIDSIFPLHNHDLNKKWVKDWSSKFFISDSDIDQLRSQHGEKVAFYFAFLKFYFLWLILPTVAGILAHFMLGAYSIFFTVINTIWCIAFVQVWKRRELSIALKWGVKGSTGVEIKRYSFIGESVKIDPVTGVKRAYYPQWKRTLKQLASVPAITSTGVILILAQCIFFFFEIFLTQFYDGPLKSILSLAPTAAIVLFGPIITIIQSKLADRFTEWENHENEDTYEESKVRKMFMIQFLLAYMALFITSYFYIPFGSAMLPQFLRVQSNVERISGFKVAHSKDFSVNVMRLNKQVTFYLITSQIIGFVVENVMPVVKRALMTKIRTIVSPTKECIYPDLPNETEFLAIVREEASRPTYNVHDDYREMVIQFGYVTMFSSVWSLSPLCTFINNWVELRGDAIKISKDTKRPIPQRAESIGPWYQYLVFLTWLTSLISPTLVAIYGKSTEDNGSIRIGPWFILSIVLFSEHGLFLASKVISLILDNVETQESVIDKRRSYIIKKRYYNDVEQSSVGTLDIRSFKAEDEIVESQWKDSDVKSLVNSISSLKVKTIDTKKTE</sequence>
<dbReference type="PANTHER" id="PTHR12308:SF73">
    <property type="entry name" value="ANOCTAMIN"/>
    <property type="match status" value="1"/>
</dbReference>
<feature type="domain" description="Anoctamin transmembrane" evidence="7">
    <location>
        <begin position="227"/>
        <end position="681"/>
    </location>
</feature>
<accession>A0A1E3PG73</accession>
<feature type="transmembrane region" description="Helical" evidence="6">
    <location>
        <begin position="376"/>
        <end position="395"/>
    </location>
</feature>
<keyword evidence="3 6" id="KW-1133">Transmembrane helix</keyword>
<dbReference type="GO" id="GO:0032541">
    <property type="term" value="C:cortical endoplasmic reticulum"/>
    <property type="evidence" value="ECO:0007669"/>
    <property type="project" value="TreeGrafter"/>
</dbReference>
<feature type="transmembrane region" description="Helical" evidence="6">
    <location>
        <begin position="234"/>
        <end position="258"/>
    </location>
</feature>
<reference evidence="9 10" key="1">
    <citation type="journal article" date="2016" name="Proc. Natl. Acad. Sci. U.S.A.">
        <title>Comparative genomics of biotechnologically important yeasts.</title>
        <authorList>
            <person name="Riley R."/>
            <person name="Haridas S."/>
            <person name="Wolfe K.H."/>
            <person name="Lopes M.R."/>
            <person name="Hittinger C.T."/>
            <person name="Goeker M."/>
            <person name="Salamov A.A."/>
            <person name="Wisecaver J.H."/>
            <person name="Long T.M."/>
            <person name="Calvey C.H."/>
            <person name="Aerts A.L."/>
            <person name="Barry K.W."/>
            <person name="Choi C."/>
            <person name="Clum A."/>
            <person name="Coughlan A.Y."/>
            <person name="Deshpande S."/>
            <person name="Douglass A.P."/>
            <person name="Hanson S.J."/>
            <person name="Klenk H.-P."/>
            <person name="LaButti K.M."/>
            <person name="Lapidus A."/>
            <person name="Lindquist E.A."/>
            <person name="Lipzen A.M."/>
            <person name="Meier-Kolthoff J.P."/>
            <person name="Ohm R.A."/>
            <person name="Otillar R.P."/>
            <person name="Pangilinan J.L."/>
            <person name="Peng Y."/>
            <person name="Rokas A."/>
            <person name="Rosa C.A."/>
            <person name="Scheuner C."/>
            <person name="Sibirny A.A."/>
            <person name="Slot J.C."/>
            <person name="Stielow J.B."/>
            <person name="Sun H."/>
            <person name="Kurtzman C.P."/>
            <person name="Blackwell M."/>
            <person name="Grigoriev I.V."/>
            <person name="Jeffries T.W."/>
        </authorList>
    </citation>
    <scope>NUCLEOTIDE SEQUENCE [LARGE SCALE GENOMIC DNA]</scope>
    <source>
        <strain evidence="9 10">DSM 6958</strain>
    </source>
</reference>
<organism evidence="9 10">
    <name type="scientific">Nadsonia fulvescens var. elongata DSM 6958</name>
    <dbReference type="NCBI Taxonomy" id="857566"/>
    <lineage>
        <taxon>Eukaryota</taxon>
        <taxon>Fungi</taxon>
        <taxon>Dikarya</taxon>
        <taxon>Ascomycota</taxon>
        <taxon>Saccharomycotina</taxon>
        <taxon>Dipodascomycetes</taxon>
        <taxon>Dipodascales</taxon>
        <taxon>Dipodascales incertae sedis</taxon>
        <taxon>Nadsonia</taxon>
    </lineage>
</organism>
<dbReference type="InterPro" id="IPR049452">
    <property type="entry name" value="Anoctamin_TM"/>
</dbReference>
<feature type="transmembrane region" description="Helical" evidence="6">
    <location>
        <begin position="424"/>
        <end position="443"/>
    </location>
</feature>
<dbReference type="InterPro" id="IPR007632">
    <property type="entry name" value="Anoctamin"/>
</dbReference>
<keyword evidence="10" id="KW-1185">Reference proteome</keyword>
<keyword evidence="2 6" id="KW-0812">Transmembrane</keyword>
<feature type="domain" description="Anoctamin alpha-beta plait" evidence="8">
    <location>
        <begin position="82"/>
        <end position="193"/>
    </location>
</feature>
<evidence type="ECO:0000256" key="6">
    <source>
        <dbReference type="SAM" id="Phobius"/>
    </source>
</evidence>
<evidence type="ECO:0000256" key="5">
    <source>
        <dbReference type="SAM" id="MobiDB-lite"/>
    </source>
</evidence>
<dbReference type="Pfam" id="PF04547">
    <property type="entry name" value="Anoctamin"/>
    <property type="match status" value="1"/>
</dbReference>
<feature type="transmembrane region" description="Helical" evidence="6">
    <location>
        <begin position="341"/>
        <end position="364"/>
    </location>
</feature>
<dbReference type="Pfam" id="PF20877">
    <property type="entry name" value="Anoctamin_N"/>
    <property type="match status" value="1"/>
</dbReference>
<dbReference type="GO" id="GO:0005254">
    <property type="term" value="F:chloride channel activity"/>
    <property type="evidence" value="ECO:0007669"/>
    <property type="project" value="TreeGrafter"/>
</dbReference>
<evidence type="ECO:0000259" key="7">
    <source>
        <dbReference type="Pfam" id="PF04547"/>
    </source>
</evidence>
<dbReference type="OrthoDB" id="296386at2759"/>
<dbReference type="InterPro" id="IPR049456">
    <property type="entry name" value="Anoctamin_N_fung"/>
</dbReference>
<feature type="region of interest" description="Disordered" evidence="5">
    <location>
        <begin position="29"/>
        <end position="65"/>
    </location>
</feature>
<dbReference type="Proteomes" id="UP000095009">
    <property type="component" value="Unassembled WGS sequence"/>
</dbReference>
<name>A0A1E3PG73_9ASCO</name>
<dbReference type="PANTHER" id="PTHR12308">
    <property type="entry name" value="ANOCTAMIN"/>
    <property type="match status" value="1"/>
</dbReference>
<feature type="transmembrane region" description="Helical" evidence="6">
    <location>
        <begin position="485"/>
        <end position="506"/>
    </location>
</feature>
<evidence type="ECO:0000256" key="1">
    <source>
        <dbReference type="ARBA" id="ARBA00004141"/>
    </source>
</evidence>
<feature type="transmembrane region" description="Helical" evidence="6">
    <location>
        <begin position="645"/>
        <end position="664"/>
    </location>
</feature>